<dbReference type="InterPro" id="IPR054496">
    <property type="entry name" value="E217_GP41"/>
</dbReference>
<dbReference type="Proteomes" id="UP000221758">
    <property type="component" value="Segment"/>
</dbReference>
<reference evidence="1 2" key="1">
    <citation type="submission" date="2017-02" db="EMBL/GenBank/DDBJ databases">
        <title>The complete genome of Acinetobacter Baumannii phage WCHABP12.</title>
        <authorList>
            <person name="Zhou W."/>
            <person name="Feng Y."/>
            <person name="Zong Z."/>
        </authorList>
    </citation>
    <scope>NUCLEOTIDE SEQUENCE [LARGE SCALE GENOMIC DNA]</scope>
</reference>
<proteinExistence type="predicted"/>
<organism evidence="1 2">
    <name type="scientific">Acinetobacter phage WCHABP12</name>
    <dbReference type="NCBI Taxonomy" id="1965454"/>
    <lineage>
        <taxon>Viruses</taxon>
        <taxon>Duplodnaviria</taxon>
        <taxon>Heunggongvirae</taxon>
        <taxon>Uroviricota</taxon>
        <taxon>Caudoviricetes</taxon>
        <taxon>Obolenskvirus</taxon>
        <taxon>Obolenskvirus WCHABP12</taxon>
    </lineage>
</organism>
<gene>
    <name evidence="1" type="ORF">ABP12_00010</name>
</gene>
<dbReference type="OrthoDB" id="4702at10239"/>
<evidence type="ECO:0000313" key="1">
    <source>
        <dbReference type="EMBL" id="ARB06751.1"/>
    </source>
</evidence>
<keyword evidence="2" id="KW-1185">Reference proteome</keyword>
<dbReference type="Pfam" id="PF22759">
    <property type="entry name" value="E217_GP41"/>
    <property type="match status" value="1"/>
</dbReference>
<evidence type="ECO:0008006" key="3">
    <source>
        <dbReference type="Google" id="ProtNLM"/>
    </source>
</evidence>
<sequence>MKKKVIKITLTLQDGVQTFTAEGDNRLSSTGLAISTNITYGNGAISPTAQITVYGLPLATMIKLMRIQWNTMQAILNMVKIEVGEQGQPLKVAYEGNITFATINMDGAPNVALVITSQMAVVEKMRPIKSITIGKDEEKDVVDVIRDICAEINYEFYNYGFSKIITSTTLNGSGIEIIEKLSHACGFDLYIEQRSISICPIGGSRELKIPIISPNTGLIGYPAPDQRGITFSCAYDPLVRFGGIVQIRESIIGDVVNQDWRVYGLVATLEANIPQGKWQMNVNATWRNSKDAAVQR</sequence>
<dbReference type="EMBL" id="KY670595">
    <property type="protein sequence ID" value="ARB06751.1"/>
    <property type="molecule type" value="Genomic_DNA"/>
</dbReference>
<protein>
    <recommendedName>
        <fullName evidence="3">Tail protein</fullName>
    </recommendedName>
</protein>
<evidence type="ECO:0000313" key="2">
    <source>
        <dbReference type="Proteomes" id="UP000221758"/>
    </source>
</evidence>
<accession>A0A1V0DZ87</accession>
<name>A0A1V0DZ87_9CAUD</name>